<proteinExistence type="predicted"/>
<dbReference type="EMBL" id="VDEQ01000337">
    <property type="protein sequence ID" value="MQS39496.1"/>
    <property type="molecule type" value="Genomic_DNA"/>
</dbReference>
<keyword evidence="2" id="KW-1185">Reference proteome</keyword>
<name>A0ABW9P1X0_9ACTN</name>
<evidence type="ECO:0000313" key="1">
    <source>
        <dbReference type="EMBL" id="MQS39496.1"/>
    </source>
</evidence>
<sequence>MADRGLVAEPTHQHQGRPIWEKSVAVGWFRTLHEHAVVVPANELALSELRDHSVYMCPATSNHLSLARPQLLVMYTPGGGGHVFDVTAVETVKQDVPGTRNTSPETIRITRAREAAEQAEYPWTVFHLSEAGTIETITPVIQQGRYVTIGDVRQAMASGKLLVPPLDKAFPQQK</sequence>
<reference evidence="1 2" key="1">
    <citation type="submission" date="2019-06" db="EMBL/GenBank/DDBJ databases">
        <title>Comparative genomics and metabolomics analyses of clavulanic acid producing Streptomyces species provides insight into specialized metabolism and evolution of beta-lactam biosynthetic gene clusters.</title>
        <authorList>
            <person name="Moore M.A."/>
            <person name="Cruz-Morales P."/>
            <person name="Barona Gomez F."/>
            <person name="Kapil T."/>
        </authorList>
    </citation>
    <scope>NUCLEOTIDE SEQUENCE [LARGE SCALE GENOMIC DNA]</scope>
    <source>
        <strain evidence="1 2">T-272</strain>
    </source>
</reference>
<accession>A0ABW9P1X0</accession>
<organism evidence="1 2">
    <name type="scientific">Streptomyces katsurahamanus</name>
    <dbReference type="NCBI Taxonomy" id="2577098"/>
    <lineage>
        <taxon>Bacteria</taxon>
        <taxon>Bacillati</taxon>
        <taxon>Actinomycetota</taxon>
        <taxon>Actinomycetes</taxon>
        <taxon>Kitasatosporales</taxon>
        <taxon>Streptomycetaceae</taxon>
        <taxon>Streptomyces</taxon>
    </lineage>
</organism>
<evidence type="ECO:0008006" key="3">
    <source>
        <dbReference type="Google" id="ProtNLM"/>
    </source>
</evidence>
<protein>
    <recommendedName>
        <fullName evidence="3">Restriction endonuclease</fullName>
    </recommendedName>
</protein>
<comment type="caution">
    <text evidence="1">The sequence shown here is derived from an EMBL/GenBank/DDBJ whole genome shotgun (WGS) entry which is preliminary data.</text>
</comment>
<evidence type="ECO:0000313" key="2">
    <source>
        <dbReference type="Proteomes" id="UP000460558"/>
    </source>
</evidence>
<dbReference type="RefSeq" id="WP_153486967.1">
    <property type="nucleotide sequence ID" value="NZ_VDEQ01000337.1"/>
</dbReference>
<dbReference type="Proteomes" id="UP000460558">
    <property type="component" value="Unassembled WGS sequence"/>
</dbReference>
<gene>
    <name evidence="1" type="ORF">FFZ77_29105</name>
</gene>